<sequence>MTAATLHLVAPTRTERRLLRLADRLTAYVENRISHRAERRELSLDLLREQQTRWQDPRAVDHALAQLGVTRR</sequence>
<accession>A0A3S9WJJ5</accession>
<evidence type="ECO:0000313" key="1">
    <source>
        <dbReference type="EMBL" id="AZS40249.1"/>
    </source>
</evidence>
<reference evidence="1 2" key="1">
    <citation type="submission" date="2018-08" db="EMBL/GenBank/DDBJ databases">
        <title>Microbacterium oxydans strain HG3.</title>
        <authorList>
            <person name="ORTET P."/>
        </authorList>
    </citation>
    <scope>NUCLEOTIDE SEQUENCE [LARGE SCALE GENOMIC DNA]</scope>
    <source>
        <strain evidence="1 2">HG3</strain>
    </source>
</reference>
<dbReference type="AlphaFoldDB" id="A0A3S9WJJ5"/>
<dbReference type="KEGG" id="moy:CVS54_01575"/>
<protein>
    <submittedName>
        <fullName evidence="1">Uncharacterized protein</fullName>
    </submittedName>
</protein>
<gene>
    <name evidence="1" type="ORF">CVS54_01575</name>
</gene>
<organism evidence="1 2">
    <name type="scientific">Microbacterium oxydans</name>
    <dbReference type="NCBI Taxonomy" id="82380"/>
    <lineage>
        <taxon>Bacteria</taxon>
        <taxon>Bacillati</taxon>
        <taxon>Actinomycetota</taxon>
        <taxon>Actinomycetes</taxon>
        <taxon>Micrococcales</taxon>
        <taxon>Microbacteriaceae</taxon>
        <taxon>Microbacterium</taxon>
    </lineage>
</organism>
<dbReference type="RefSeq" id="WP_127012098.1">
    <property type="nucleotide sequence ID" value="NZ_CP031422.1"/>
</dbReference>
<proteinExistence type="predicted"/>
<dbReference type="EMBL" id="CP031422">
    <property type="protein sequence ID" value="AZS40249.1"/>
    <property type="molecule type" value="Genomic_DNA"/>
</dbReference>
<name>A0A3S9WJJ5_9MICO</name>
<dbReference type="Proteomes" id="UP000274841">
    <property type="component" value="Chromosome"/>
</dbReference>
<evidence type="ECO:0000313" key="2">
    <source>
        <dbReference type="Proteomes" id="UP000274841"/>
    </source>
</evidence>